<evidence type="ECO:0000256" key="4">
    <source>
        <dbReference type="ARBA" id="ARBA00022692"/>
    </source>
</evidence>
<name>A0A1E5SJJ8_9FLAO</name>
<dbReference type="InterPro" id="IPR026392">
    <property type="entry name" value="Exo/Archaeosortase_dom"/>
</dbReference>
<keyword evidence="3" id="KW-0645">Protease</keyword>
<dbReference type="InterPro" id="IPR026323">
    <property type="entry name" value="Exosortase-related_prot_XrtF"/>
</dbReference>
<evidence type="ECO:0000256" key="6">
    <source>
        <dbReference type="ARBA" id="ARBA00022989"/>
    </source>
</evidence>
<dbReference type="Pfam" id="PF09721">
    <property type="entry name" value="Exosortase_EpsH"/>
    <property type="match status" value="1"/>
</dbReference>
<evidence type="ECO:0000313" key="10">
    <source>
        <dbReference type="Proteomes" id="UP000095713"/>
    </source>
</evidence>
<dbReference type="RefSeq" id="WP_069831918.1">
    <property type="nucleotide sequence ID" value="NZ_MDJD01000054.1"/>
</dbReference>
<dbReference type="STRING" id="1849968.A8C32_08690"/>
<keyword evidence="7 8" id="KW-0472">Membrane</keyword>
<keyword evidence="10" id="KW-1185">Reference proteome</keyword>
<dbReference type="EMBL" id="MDJD01000054">
    <property type="protein sequence ID" value="OEJ99236.1"/>
    <property type="molecule type" value="Genomic_DNA"/>
</dbReference>
<comment type="subcellular location">
    <subcellularLocation>
        <location evidence="1">Cell membrane</location>
        <topology evidence="1">Multi-pass membrane protein</topology>
    </subcellularLocation>
</comment>
<proteinExistence type="predicted"/>
<evidence type="ECO:0000256" key="2">
    <source>
        <dbReference type="ARBA" id="ARBA00022475"/>
    </source>
</evidence>
<dbReference type="GO" id="GO:0006508">
    <property type="term" value="P:proteolysis"/>
    <property type="evidence" value="ECO:0007669"/>
    <property type="project" value="UniProtKB-KW"/>
</dbReference>
<evidence type="ECO:0000256" key="5">
    <source>
        <dbReference type="ARBA" id="ARBA00022801"/>
    </source>
</evidence>
<dbReference type="NCBIfam" id="TIGR04178">
    <property type="entry name" value="exo_archaeo"/>
    <property type="match status" value="1"/>
</dbReference>
<organism evidence="9 10">
    <name type="scientific">Flavivirga aquatica</name>
    <dbReference type="NCBI Taxonomy" id="1849968"/>
    <lineage>
        <taxon>Bacteria</taxon>
        <taxon>Pseudomonadati</taxon>
        <taxon>Bacteroidota</taxon>
        <taxon>Flavobacteriia</taxon>
        <taxon>Flavobacteriales</taxon>
        <taxon>Flavobacteriaceae</taxon>
        <taxon>Flavivirga</taxon>
    </lineage>
</organism>
<evidence type="ECO:0000256" key="7">
    <source>
        <dbReference type="ARBA" id="ARBA00023136"/>
    </source>
</evidence>
<gene>
    <name evidence="9" type="ORF">A8C32_08690</name>
</gene>
<dbReference type="GO" id="GO:0005886">
    <property type="term" value="C:plasma membrane"/>
    <property type="evidence" value="ECO:0007669"/>
    <property type="project" value="UniProtKB-SubCell"/>
</dbReference>
<sequence length="183" mass="21412">MKELFIKYKSVIKFILTFLLVYIILSILYKLYLQYSNGVKFYPDYVTHMVSKQVEALLNIIGYRAEVLPHPDEPSIKVIVNNRYLVRVIEGCNAFSVIILFISFILAFSGKARATLIYLILGSILIYIGNVLRIVVLTMGMYHYPKYESILHNVVFPIVIYGMVFFLWFFWVNRFSKLNKKNA</sequence>
<protein>
    <submittedName>
        <fullName evidence="9">Exosortase family protein XrtF</fullName>
    </submittedName>
</protein>
<dbReference type="NCBIfam" id="TIGR04128">
    <property type="entry name" value="exoso_Fjoh_1448"/>
    <property type="match status" value="1"/>
</dbReference>
<dbReference type="GO" id="GO:0008233">
    <property type="term" value="F:peptidase activity"/>
    <property type="evidence" value="ECO:0007669"/>
    <property type="project" value="UniProtKB-KW"/>
</dbReference>
<keyword evidence="2" id="KW-1003">Cell membrane</keyword>
<reference evidence="9 10" key="1">
    <citation type="submission" date="2016-05" db="EMBL/GenBank/DDBJ databases">
        <title>Draft Genome Sequence of Algibacter sp. Strain SK-16 Isolated from the Surface Water of Aburatsubo Inlet.</title>
        <authorList>
            <person name="Wong S.-K."/>
            <person name="Yoshizawa S."/>
            <person name="Nakajima Y."/>
            <person name="Ogura Y."/>
            <person name="Tetsuya H."/>
            <person name="Hamasaki K."/>
        </authorList>
    </citation>
    <scope>NUCLEOTIDE SEQUENCE [LARGE SCALE GENOMIC DNA]</scope>
    <source>
        <strain evidence="9 10">SK-16</strain>
    </source>
</reference>
<evidence type="ECO:0000256" key="8">
    <source>
        <dbReference type="SAM" id="Phobius"/>
    </source>
</evidence>
<keyword evidence="6 8" id="KW-1133">Transmembrane helix</keyword>
<dbReference type="AlphaFoldDB" id="A0A1E5SJJ8"/>
<evidence type="ECO:0000256" key="1">
    <source>
        <dbReference type="ARBA" id="ARBA00004651"/>
    </source>
</evidence>
<feature type="transmembrane region" description="Helical" evidence="8">
    <location>
        <begin position="116"/>
        <end position="144"/>
    </location>
</feature>
<accession>A0A1E5SJJ8</accession>
<dbReference type="Proteomes" id="UP000095713">
    <property type="component" value="Unassembled WGS sequence"/>
</dbReference>
<evidence type="ECO:0000313" key="9">
    <source>
        <dbReference type="EMBL" id="OEJ99236.1"/>
    </source>
</evidence>
<feature type="transmembrane region" description="Helical" evidence="8">
    <location>
        <begin position="150"/>
        <end position="171"/>
    </location>
</feature>
<dbReference type="OrthoDB" id="678161at2"/>
<keyword evidence="4 8" id="KW-0812">Transmembrane</keyword>
<dbReference type="InterPro" id="IPR019127">
    <property type="entry name" value="Exosortase"/>
</dbReference>
<feature type="transmembrane region" description="Helical" evidence="8">
    <location>
        <begin position="84"/>
        <end position="109"/>
    </location>
</feature>
<feature type="transmembrane region" description="Helical" evidence="8">
    <location>
        <begin position="12"/>
        <end position="32"/>
    </location>
</feature>
<evidence type="ECO:0000256" key="3">
    <source>
        <dbReference type="ARBA" id="ARBA00022670"/>
    </source>
</evidence>
<keyword evidence="5" id="KW-0378">Hydrolase</keyword>
<comment type="caution">
    <text evidence="9">The sequence shown here is derived from an EMBL/GenBank/DDBJ whole genome shotgun (WGS) entry which is preliminary data.</text>
</comment>